<dbReference type="Proteomes" id="UP000504603">
    <property type="component" value="Unplaced"/>
</dbReference>
<organism evidence="4 5">
    <name type="scientific">Momordica charantia</name>
    <name type="common">Bitter gourd</name>
    <name type="synonym">Balsam pear</name>
    <dbReference type="NCBI Taxonomy" id="3673"/>
    <lineage>
        <taxon>Eukaryota</taxon>
        <taxon>Viridiplantae</taxon>
        <taxon>Streptophyta</taxon>
        <taxon>Embryophyta</taxon>
        <taxon>Tracheophyta</taxon>
        <taxon>Spermatophyta</taxon>
        <taxon>Magnoliopsida</taxon>
        <taxon>eudicotyledons</taxon>
        <taxon>Gunneridae</taxon>
        <taxon>Pentapetalae</taxon>
        <taxon>rosids</taxon>
        <taxon>fabids</taxon>
        <taxon>Cucurbitales</taxon>
        <taxon>Cucurbitaceae</taxon>
        <taxon>Momordiceae</taxon>
        <taxon>Momordica</taxon>
    </lineage>
</organism>
<keyword evidence="2" id="KW-0479">Metal-binding</keyword>
<evidence type="ECO:0000256" key="1">
    <source>
        <dbReference type="ARBA" id="ARBA00005802"/>
    </source>
</evidence>
<comment type="similarity">
    <text evidence="1">Belongs to the metallothionein superfamily. Type 15 family.</text>
</comment>
<evidence type="ECO:0000256" key="2">
    <source>
        <dbReference type="ARBA" id="ARBA00022723"/>
    </source>
</evidence>
<dbReference type="InterPro" id="IPR000316">
    <property type="entry name" value="Metallthion_15"/>
</dbReference>
<keyword evidence="4" id="KW-1185">Reference proteome</keyword>
<reference evidence="5" key="1">
    <citation type="submission" date="2025-08" db="UniProtKB">
        <authorList>
            <consortium name="RefSeq"/>
        </authorList>
    </citation>
    <scope>IDENTIFICATION</scope>
    <source>
        <strain evidence="5">OHB3-1</strain>
    </source>
</reference>
<dbReference type="PANTHER" id="PTHR48198:SF1">
    <property type="entry name" value="METALLOTHIONEIN-LIKE PROTEIN 4A-RELATED"/>
    <property type="match status" value="1"/>
</dbReference>
<protein>
    <submittedName>
        <fullName evidence="5">Metallothionein-like protein 4A</fullName>
    </submittedName>
</protein>
<dbReference type="GO" id="GO:0008270">
    <property type="term" value="F:zinc ion binding"/>
    <property type="evidence" value="ECO:0007669"/>
    <property type="project" value="InterPro"/>
</dbReference>
<dbReference type="RefSeq" id="XP_022140669.1">
    <property type="nucleotide sequence ID" value="XM_022284977.1"/>
</dbReference>
<evidence type="ECO:0000313" key="5">
    <source>
        <dbReference type="RefSeq" id="XP_022140669.1"/>
    </source>
</evidence>
<gene>
    <name evidence="5" type="primary">LOC111011270</name>
</gene>
<dbReference type="OrthoDB" id="1929463at2759"/>
<evidence type="ECO:0000256" key="3">
    <source>
        <dbReference type="ARBA" id="ARBA00022851"/>
    </source>
</evidence>
<dbReference type="PANTHER" id="PTHR48198">
    <property type="entry name" value="EC PROTEIN HOMOLOG"/>
    <property type="match status" value="1"/>
</dbReference>
<dbReference type="KEGG" id="mcha:111011270"/>
<dbReference type="PRINTS" id="PR00877">
    <property type="entry name" value="MTPLANTPEC"/>
</dbReference>
<name>A0A6J1CGB3_MOMCH</name>
<dbReference type="AlphaFoldDB" id="A0A6J1CGB3"/>
<evidence type="ECO:0000313" key="4">
    <source>
        <dbReference type="Proteomes" id="UP000504603"/>
    </source>
</evidence>
<dbReference type="GeneID" id="111011270"/>
<dbReference type="Pfam" id="PF02068">
    <property type="entry name" value="Metallothio_PEC"/>
    <property type="match status" value="1"/>
</dbReference>
<keyword evidence="3" id="KW-0480">Metal-thiolate cluster</keyword>
<proteinExistence type="inferred from homology"/>
<sequence length="92" mass="8961">MAEAGRRGGGGGIRACNQSCGCAVPCPGGNACRCATAKVETAGGDAAHRWCPCGEHCGCNPCTCPSAVAGVGKDFCKCGENCRCETCGAGSG</sequence>
<accession>A0A6J1CGB3</accession>